<evidence type="ECO:0000259" key="10">
    <source>
        <dbReference type="Pfam" id="PF13490"/>
    </source>
</evidence>
<dbReference type="InterPro" id="IPR039425">
    <property type="entry name" value="RNA_pol_sigma-70-like"/>
</dbReference>
<evidence type="ECO:0000256" key="7">
    <source>
        <dbReference type="SAM" id="Phobius"/>
    </source>
</evidence>
<dbReference type="InterPro" id="IPR013249">
    <property type="entry name" value="RNA_pol_sigma70_r4_t2"/>
</dbReference>
<keyword evidence="7" id="KW-1133">Transmembrane helix</keyword>
<dbReference type="EMBL" id="BAAAPL010000001">
    <property type="protein sequence ID" value="GAA1698483.1"/>
    <property type="molecule type" value="Genomic_DNA"/>
</dbReference>
<dbReference type="InterPro" id="IPR007627">
    <property type="entry name" value="RNA_pol_sigma70_r2"/>
</dbReference>
<feature type="transmembrane region" description="Helical" evidence="7">
    <location>
        <begin position="324"/>
        <end position="352"/>
    </location>
</feature>
<dbReference type="PANTHER" id="PTHR43133:SF8">
    <property type="entry name" value="RNA POLYMERASE SIGMA FACTOR HI_1459-RELATED"/>
    <property type="match status" value="1"/>
</dbReference>
<dbReference type="PANTHER" id="PTHR43133">
    <property type="entry name" value="RNA POLYMERASE ECF-TYPE SIGMA FACTO"/>
    <property type="match status" value="1"/>
</dbReference>
<dbReference type="NCBIfam" id="TIGR02937">
    <property type="entry name" value="sigma70-ECF"/>
    <property type="match status" value="1"/>
</dbReference>
<evidence type="ECO:0000256" key="6">
    <source>
        <dbReference type="SAM" id="MobiDB-lite"/>
    </source>
</evidence>
<dbReference type="SUPFAM" id="SSF88946">
    <property type="entry name" value="Sigma2 domain of RNA polymerase sigma factors"/>
    <property type="match status" value="1"/>
</dbReference>
<dbReference type="Proteomes" id="UP001501690">
    <property type="component" value="Unassembled WGS sequence"/>
</dbReference>
<evidence type="ECO:0000259" key="8">
    <source>
        <dbReference type="Pfam" id="PF04542"/>
    </source>
</evidence>
<dbReference type="InterPro" id="IPR027383">
    <property type="entry name" value="Znf_put"/>
</dbReference>
<dbReference type="Pfam" id="PF08281">
    <property type="entry name" value="Sigma70_r4_2"/>
    <property type="match status" value="1"/>
</dbReference>
<feature type="domain" description="RNA polymerase sigma-70 region 2" evidence="8">
    <location>
        <begin position="49"/>
        <end position="110"/>
    </location>
</feature>
<dbReference type="SUPFAM" id="SSF88659">
    <property type="entry name" value="Sigma3 and sigma4 domains of RNA polymerase sigma factors"/>
    <property type="match status" value="1"/>
</dbReference>
<evidence type="ECO:0000313" key="12">
    <source>
        <dbReference type="Proteomes" id="UP001501690"/>
    </source>
</evidence>
<evidence type="ECO:0000256" key="3">
    <source>
        <dbReference type="ARBA" id="ARBA00023082"/>
    </source>
</evidence>
<comment type="similarity">
    <text evidence="1">Belongs to the sigma-70 factor family. ECF subfamily.</text>
</comment>
<sequence length="372" mass="40018">MRGSVATRPTEAGKPMSERGERDDRSDQQLIEATREGDVAAYEVLWQRHRDVAMVAARANAGLLDPEDIVQEAFARTFQAIRCGKGPTLSFRPYLYAAIRNIATTWKRRHIDTPGDLEDVETVESADEVAVALADQQIATTAFAALPKRWQEVLWLTEVEGMGPTDAAQLLGISPNATRQLSHRAREGLRDAYVQAHLQEGDVDDECAWVQERLGSFSRRTLSRRQRLRVQTHLAECPDCPQVEREAQRVSRMLPLVLLPIALGGGTAVAAAGTLPTSEALAAGTAPAQASGASAAHASGHAAATAHSTHAATMATASHVSTGMVHAIIVVKVLMVGVGALIGFGAFGAIAYNIEFFDLIEQAVRLLHVSPR</sequence>
<keyword evidence="3" id="KW-0731">Sigma factor</keyword>
<keyword evidence="12" id="KW-1185">Reference proteome</keyword>
<keyword evidence="5" id="KW-0804">Transcription</keyword>
<evidence type="ECO:0000313" key="11">
    <source>
        <dbReference type="EMBL" id="GAA1698483.1"/>
    </source>
</evidence>
<evidence type="ECO:0000256" key="1">
    <source>
        <dbReference type="ARBA" id="ARBA00010641"/>
    </source>
</evidence>
<evidence type="ECO:0000256" key="5">
    <source>
        <dbReference type="ARBA" id="ARBA00023163"/>
    </source>
</evidence>
<reference evidence="11 12" key="1">
    <citation type="journal article" date="2019" name="Int. J. Syst. Evol. Microbiol.">
        <title>The Global Catalogue of Microorganisms (GCM) 10K type strain sequencing project: providing services to taxonomists for standard genome sequencing and annotation.</title>
        <authorList>
            <consortium name="The Broad Institute Genomics Platform"/>
            <consortium name="The Broad Institute Genome Sequencing Center for Infectious Disease"/>
            <person name="Wu L."/>
            <person name="Ma J."/>
        </authorList>
    </citation>
    <scope>NUCLEOTIDE SEQUENCE [LARGE SCALE GENOMIC DNA]</scope>
    <source>
        <strain evidence="11 12">JCM 15577</strain>
    </source>
</reference>
<feature type="domain" description="Putative zinc-finger" evidence="10">
    <location>
        <begin position="207"/>
        <end position="240"/>
    </location>
</feature>
<dbReference type="Pfam" id="PF13490">
    <property type="entry name" value="zf-HC2"/>
    <property type="match status" value="1"/>
</dbReference>
<evidence type="ECO:0000256" key="2">
    <source>
        <dbReference type="ARBA" id="ARBA00023015"/>
    </source>
</evidence>
<proteinExistence type="inferred from homology"/>
<dbReference type="Pfam" id="PF04542">
    <property type="entry name" value="Sigma70_r2"/>
    <property type="match status" value="1"/>
</dbReference>
<gene>
    <name evidence="11" type="ORF">GCM10009808_14970</name>
</gene>
<evidence type="ECO:0000259" key="9">
    <source>
        <dbReference type="Pfam" id="PF08281"/>
    </source>
</evidence>
<feature type="compositionally biased region" description="Basic and acidic residues" evidence="6">
    <location>
        <begin position="16"/>
        <end position="26"/>
    </location>
</feature>
<name>A0ABN2I4M0_9MICO</name>
<keyword evidence="7" id="KW-0472">Membrane</keyword>
<dbReference type="InterPro" id="IPR013325">
    <property type="entry name" value="RNA_pol_sigma_r2"/>
</dbReference>
<organism evidence="11 12">
    <name type="scientific">Microbacterium sediminicola</name>
    <dbReference type="NCBI Taxonomy" id="415210"/>
    <lineage>
        <taxon>Bacteria</taxon>
        <taxon>Bacillati</taxon>
        <taxon>Actinomycetota</taxon>
        <taxon>Actinomycetes</taxon>
        <taxon>Micrococcales</taxon>
        <taxon>Microbacteriaceae</taxon>
        <taxon>Microbacterium</taxon>
    </lineage>
</organism>
<dbReference type="InterPro" id="IPR014284">
    <property type="entry name" value="RNA_pol_sigma-70_dom"/>
</dbReference>
<accession>A0ABN2I4M0</accession>
<dbReference type="Gene3D" id="1.10.1740.10">
    <property type="match status" value="1"/>
</dbReference>
<feature type="transmembrane region" description="Helical" evidence="7">
    <location>
        <begin position="254"/>
        <end position="275"/>
    </location>
</feature>
<comment type="caution">
    <text evidence="11">The sequence shown here is derived from an EMBL/GenBank/DDBJ whole genome shotgun (WGS) entry which is preliminary data.</text>
</comment>
<feature type="region of interest" description="Disordered" evidence="6">
    <location>
        <begin position="1"/>
        <end position="26"/>
    </location>
</feature>
<dbReference type="InterPro" id="IPR036388">
    <property type="entry name" value="WH-like_DNA-bd_sf"/>
</dbReference>
<feature type="domain" description="RNA polymerase sigma factor 70 region 4 type 2" evidence="9">
    <location>
        <begin position="140"/>
        <end position="187"/>
    </location>
</feature>
<protein>
    <recommendedName>
        <fullName evidence="13">Sigma-70 family RNA polymerase sigma factor</fullName>
    </recommendedName>
</protein>
<evidence type="ECO:0008006" key="13">
    <source>
        <dbReference type="Google" id="ProtNLM"/>
    </source>
</evidence>
<evidence type="ECO:0000256" key="4">
    <source>
        <dbReference type="ARBA" id="ARBA00023125"/>
    </source>
</evidence>
<keyword evidence="2" id="KW-0805">Transcription regulation</keyword>
<keyword evidence="4" id="KW-0238">DNA-binding</keyword>
<keyword evidence="7" id="KW-0812">Transmembrane</keyword>
<dbReference type="InterPro" id="IPR013324">
    <property type="entry name" value="RNA_pol_sigma_r3/r4-like"/>
</dbReference>
<dbReference type="Gene3D" id="1.10.10.10">
    <property type="entry name" value="Winged helix-like DNA-binding domain superfamily/Winged helix DNA-binding domain"/>
    <property type="match status" value="1"/>
</dbReference>